<protein>
    <submittedName>
        <fullName evidence="1">Uncharacterized protein</fullName>
    </submittedName>
</protein>
<dbReference type="RefSeq" id="XP_028514524.1">
    <property type="nucleotide sequence ID" value="XM_028658723.1"/>
</dbReference>
<name>A0A913YHI4_EXADI</name>
<dbReference type="EnsemblMetazoa" id="XM_028658723.1">
    <property type="protein sequence ID" value="XP_028514524.1"/>
    <property type="gene ID" value="LOC114574945"/>
</dbReference>
<sequence>MKVTGVYGNDAMMRQIEESRYIELYGDNTQEGDMPRKVYLDVTRESASYFRDGQKNVKKFRQSRLSKAFSFYRIATTDEEKCDQASKEGNTDSAFCITKDDTRFFEMCTRLTGMPQNEELLGSLECASPFGTYRIEMPIDENLPCQDSDVITNKNCKNLDGSESE</sequence>
<dbReference type="AlphaFoldDB" id="A0A913YHI4"/>
<reference evidence="1" key="1">
    <citation type="submission" date="2022-11" db="UniProtKB">
        <authorList>
            <consortium name="EnsemblMetazoa"/>
        </authorList>
    </citation>
    <scope>IDENTIFICATION</scope>
</reference>
<dbReference type="GeneID" id="114574945"/>
<dbReference type="Proteomes" id="UP000887567">
    <property type="component" value="Unplaced"/>
</dbReference>
<organism evidence="1 2">
    <name type="scientific">Exaiptasia diaphana</name>
    <name type="common">Tropical sea anemone</name>
    <name type="synonym">Aiptasia pulchella</name>
    <dbReference type="NCBI Taxonomy" id="2652724"/>
    <lineage>
        <taxon>Eukaryota</taxon>
        <taxon>Metazoa</taxon>
        <taxon>Cnidaria</taxon>
        <taxon>Anthozoa</taxon>
        <taxon>Hexacorallia</taxon>
        <taxon>Actiniaria</taxon>
        <taxon>Aiptasiidae</taxon>
        <taxon>Exaiptasia</taxon>
    </lineage>
</organism>
<accession>A0A913YHI4</accession>
<keyword evidence="2" id="KW-1185">Reference proteome</keyword>
<evidence type="ECO:0000313" key="2">
    <source>
        <dbReference type="Proteomes" id="UP000887567"/>
    </source>
</evidence>
<proteinExistence type="predicted"/>
<evidence type="ECO:0000313" key="1">
    <source>
        <dbReference type="EnsemblMetazoa" id="XP_028514524.1"/>
    </source>
</evidence>
<dbReference type="KEGG" id="epa:114574945"/>